<dbReference type="InterPro" id="IPR003661">
    <property type="entry name" value="HisK_dim/P_dom"/>
</dbReference>
<dbReference type="GO" id="GO:0004673">
    <property type="term" value="F:protein histidine kinase activity"/>
    <property type="evidence" value="ECO:0007669"/>
    <property type="project" value="UniProtKB-EC"/>
</dbReference>
<organism evidence="9 10">
    <name type="scientific">Halovenus rubra</name>
    <dbReference type="NCBI Taxonomy" id="869890"/>
    <lineage>
        <taxon>Archaea</taxon>
        <taxon>Methanobacteriati</taxon>
        <taxon>Methanobacteriota</taxon>
        <taxon>Stenosarchaea group</taxon>
        <taxon>Halobacteria</taxon>
        <taxon>Halobacteriales</taxon>
        <taxon>Haloarculaceae</taxon>
        <taxon>Halovenus</taxon>
    </lineage>
</organism>
<gene>
    <name evidence="9" type="ORF">ACFQJ7_02015</name>
</gene>
<dbReference type="Pfam" id="PF02518">
    <property type="entry name" value="HATPase_c"/>
    <property type="match status" value="1"/>
</dbReference>
<evidence type="ECO:0000256" key="1">
    <source>
        <dbReference type="ARBA" id="ARBA00000085"/>
    </source>
</evidence>
<feature type="domain" description="PAS" evidence="7">
    <location>
        <begin position="521"/>
        <end position="593"/>
    </location>
</feature>
<dbReference type="Gene3D" id="3.30.450.40">
    <property type="match status" value="1"/>
</dbReference>
<feature type="domain" description="PAC" evidence="8">
    <location>
        <begin position="596"/>
        <end position="646"/>
    </location>
</feature>
<dbReference type="EMBL" id="JBHSZQ010000002">
    <property type="protein sequence ID" value="MFC7124816.1"/>
    <property type="molecule type" value="Genomic_DNA"/>
</dbReference>
<evidence type="ECO:0000313" key="10">
    <source>
        <dbReference type="Proteomes" id="UP001596414"/>
    </source>
</evidence>
<dbReference type="InterPro" id="IPR013655">
    <property type="entry name" value="PAS_fold_3"/>
</dbReference>
<feature type="domain" description="PAC" evidence="8">
    <location>
        <begin position="209"/>
        <end position="261"/>
    </location>
</feature>
<evidence type="ECO:0000259" key="6">
    <source>
        <dbReference type="PROSITE" id="PS50109"/>
    </source>
</evidence>
<dbReference type="FunFam" id="3.30.565.10:FF:000006">
    <property type="entry name" value="Sensor histidine kinase WalK"/>
    <property type="match status" value="1"/>
</dbReference>
<dbReference type="CDD" id="cd00130">
    <property type="entry name" value="PAS"/>
    <property type="match status" value="4"/>
</dbReference>
<dbReference type="InterPro" id="IPR000014">
    <property type="entry name" value="PAS"/>
</dbReference>
<feature type="domain" description="PAC" evidence="8">
    <location>
        <begin position="338"/>
        <end position="391"/>
    </location>
</feature>
<sequence length="1036" mass="116051">MTAEGHSGQTPDASQYKPIVDSISEVAYLLDSDQDLCYTNQSSLQHPAVSLETVRGGHIMDLVEQIATDDEGPTKFEQALETVYNETAKTEFPVKVELDVSLQTGTATREYRFSPCETGTATGAVIVAGEKTERSEPEPEWDEQFFDEAPDPMFVQDEFGKFTDVNEKAAEKLGYSRAELLEMEAAEIDANVDQDDAQELLSKVKSNGQTIEIEGRHQCSDGSTYPVDVRVTPLETDEKDRFLSHARDITERKEREQRLKKLQERLDLAVDGAGIGVWDWDIETDEVIFNEAWASMLGYRRDELEFDFQIWEQLVHPTDLETATAALEAHMRGESEFYESEIRMQTKSGNWKWVWTTGQVVERDDDGEPTRAAGIHIDIDDRKQAELDVKRSERQFGAVFNDPQMLVGVLDTEGVVQRVNKTAVDSVPATREQIEGILFSETPWWNHDTALQNDVEQWIDRAVAGEYVEFESEHSLGDGERIIVSGSFRPVRDDDGEVVSVVASSRDITERRERERELREAKHRLDLALAGTETGVWEWNIETDELTWTESMKQLFGLEPGTFEGTLEAFAKRVHPEDRPGVERALETAAENDELYETEYRIQRDDGEQRWGYASGEVVEGDGPQKMVGIVTDITGQKRRERQLEMINEALEKLSYAKTTEEVAESVVDIANESLGVPLVAVSRYDDDSDKLVPWAATGQVLEQTGGDALDSLPAIPSGTEEMAVFRSGESKLVENYQLLDEAGAPGEPLRGCVMVPIGKFGMLIVASMQPDSFDSTDEDLISIIASNAEAAFERATREQALETYKDKLEESNKNLQEFAYIASHDLQEPLRSVTSYLALLESEYHDEIDQEGQFYIERAEDNASRMSSMISALLQYSRVESQGGEFVEVDTTEVVEKTLDGLGVLIDESGTDIDYDSLPRVTADKDQLGQVFQNLVKNAINHGGSPPEVDIHCKDIGDAWQFSVSDNGPGVPEAQQDRIFEIFQQATDKGDDSGESGIGLAICERIVSRHHGDIWVESDANGSRFNFTLPKRYTR</sequence>
<dbReference type="CDD" id="cd00082">
    <property type="entry name" value="HisKA"/>
    <property type="match status" value="1"/>
</dbReference>
<keyword evidence="4" id="KW-0808">Transferase</keyword>
<dbReference type="PROSITE" id="PS50112">
    <property type="entry name" value="PAS"/>
    <property type="match status" value="3"/>
</dbReference>
<evidence type="ECO:0000256" key="2">
    <source>
        <dbReference type="ARBA" id="ARBA00012438"/>
    </source>
</evidence>
<keyword evidence="3" id="KW-0597">Phosphoprotein</keyword>
<dbReference type="Gene3D" id="1.10.287.130">
    <property type="match status" value="1"/>
</dbReference>
<feature type="domain" description="Histidine kinase" evidence="6">
    <location>
        <begin position="822"/>
        <end position="1034"/>
    </location>
</feature>
<dbReference type="InterPro" id="IPR013656">
    <property type="entry name" value="PAS_4"/>
</dbReference>
<evidence type="ECO:0000313" key="9">
    <source>
        <dbReference type="EMBL" id="MFC7124816.1"/>
    </source>
</evidence>
<accession>A0ABD5X195</accession>
<comment type="catalytic activity">
    <reaction evidence="1">
        <text>ATP + protein L-histidine = ADP + protein N-phospho-L-histidine.</text>
        <dbReference type="EC" id="2.7.13.3"/>
    </reaction>
</comment>
<dbReference type="AlphaFoldDB" id="A0ABD5X195"/>
<evidence type="ECO:0000259" key="8">
    <source>
        <dbReference type="PROSITE" id="PS50113"/>
    </source>
</evidence>
<dbReference type="SMART" id="SM00388">
    <property type="entry name" value="HisKA"/>
    <property type="match status" value="1"/>
</dbReference>
<dbReference type="Proteomes" id="UP001596414">
    <property type="component" value="Unassembled WGS sequence"/>
</dbReference>
<dbReference type="PANTHER" id="PTHR43304">
    <property type="entry name" value="PHYTOCHROME-LIKE PROTEIN CPH1"/>
    <property type="match status" value="1"/>
</dbReference>
<dbReference type="PANTHER" id="PTHR43304:SF1">
    <property type="entry name" value="PAC DOMAIN-CONTAINING PROTEIN"/>
    <property type="match status" value="1"/>
</dbReference>
<protein>
    <recommendedName>
        <fullName evidence="2">histidine kinase</fullName>
        <ecNumber evidence="2">2.7.13.3</ecNumber>
    </recommendedName>
</protein>
<dbReference type="SUPFAM" id="SSF47384">
    <property type="entry name" value="Homodimeric domain of signal transducing histidine kinase"/>
    <property type="match status" value="1"/>
</dbReference>
<dbReference type="SUPFAM" id="SSF55781">
    <property type="entry name" value="GAF domain-like"/>
    <property type="match status" value="1"/>
</dbReference>
<dbReference type="Pfam" id="PF08447">
    <property type="entry name" value="PAS_3"/>
    <property type="match status" value="2"/>
</dbReference>
<feature type="domain" description="PAS" evidence="7">
    <location>
        <begin position="262"/>
        <end position="334"/>
    </location>
</feature>
<dbReference type="Gene3D" id="3.30.565.10">
    <property type="entry name" value="Histidine kinase-like ATPase, C-terminal domain"/>
    <property type="match status" value="1"/>
</dbReference>
<dbReference type="Pfam" id="PF08448">
    <property type="entry name" value="PAS_4"/>
    <property type="match status" value="2"/>
</dbReference>
<dbReference type="SMART" id="SM00086">
    <property type="entry name" value="PAC"/>
    <property type="match status" value="4"/>
</dbReference>
<dbReference type="Gene3D" id="2.10.70.100">
    <property type="match status" value="1"/>
</dbReference>
<dbReference type="SUPFAM" id="SSF55874">
    <property type="entry name" value="ATPase domain of HSP90 chaperone/DNA topoisomerase II/histidine kinase"/>
    <property type="match status" value="1"/>
</dbReference>
<dbReference type="InterPro" id="IPR036097">
    <property type="entry name" value="HisK_dim/P_sf"/>
</dbReference>
<evidence type="ECO:0000259" key="7">
    <source>
        <dbReference type="PROSITE" id="PS50112"/>
    </source>
</evidence>
<evidence type="ECO:0000256" key="4">
    <source>
        <dbReference type="ARBA" id="ARBA00022679"/>
    </source>
</evidence>
<dbReference type="InterPro" id="IPR000700">
    <property type="entry name" value="PAS-assoc_C"/>
</dbReference>
<dbReference type="EC" id="2.7.13.3" evidence="2"/>
<dbReference type="Pfam" id="PF00512">
    <property type="entry name" value="HisKA"/>
    <property type="match status" value="1"/>
</dbReference>
<evidence type="ECO:0000256" key="5">
    <source>
        <dbReference type="ARBA" id="ARBA00022777"/>
    </source>
</evidence>
<dbReference type="Gene3D" id="3.30.450.20">
    <property type="entry name" value="PAS domain"/>
    <property type="match status" value="4"/>
</dbReference>
<feature type="domain" description="PAS" evidence="7">
    <location>
        <begin position="138"/>
        <end position="208"/>
    </location>
</feature>
<reference evidence="9 10" key="1">
    <citation type="journal article" date="2014" name="Int. J. Syst. Evol. Microbiol.">
        <title>Complete genome sequence of Corynebacterium casei LMG S-19264T (=DSM 44701T), isolated from a smear-ripened cheese.</title>
        <authorList>
            <consortium name="US DOE Joint Genome Institute (JGI-PGF)"/>
            <person name="Walter F."/>
            <person name="Albersmeier A."/>
            <person name="Kalinowski J."/>
            <person name="Ruckert C."/>
        </authorList>
    </citation>
    <scope>NUCLEOTIDE SEQUENCE [LARGE SCALE GENOMIC DNA]</scope>
    <source>
        <strain evidence="9 10">CGMCC 4.7215</strain>
    </source>
</reference>
<dbReference type="PRINTS" id="PR00344">
    <property type="entry name" value="BCTRLSENSOR"/>
</dbReference>
<feature type="domain" description="PAC" evidence="8">
    <location>
        <begin position="466"/>
        <end position="520"/>
    </location>
</feature>
<dbReference type="InterPro" id="IPR003018">
    <property type="entry name" value="GAF"/>
</dbReference>
<dbReference type="SUPFAM" id="SSF55785">
    <property type="entry name" value="PYP-like sensor domain (PAS domain)"/>
    <property type="match status" value="4"/>
</dbReference>
<dbReference type="InterPro" id="IPR036890">
    <property type="entry name" value="HATPase_C_sf"/>
</dbReference>
<name>A0ABD5X195_9EURY</name>
<dbReference type="InterPro" id="IPR052162">
    <property type="entry name" value="Sensor_kinase/Photoreceptor"/>
</dbReference>
<dbReference type="SMART" id="SM00387">
    <property type="entry name" value="HATPase_c"/>
    <property type="match status" value="1"/>
</dbReference>
<evidence type="ECO:0000256" key="3">
    <source>
        <dbReference type="ARBA" id="ARBA00022553"/>
    </source>
</evidence>
<keyword evidence="5" id="KW-0418">Kinase</keyword>
<dbReference type="InterPro" id="IPR003594">
    <property type="entry name" value="HATPase_dom"/>
</dbReference>
<dbReference type="RefSeq" id="WP_267638405.1">
    <property type="nucleotide sequence ID" value="NZ_JAODIY010000013.1"/>
</dbReference>
<dbReference type="NCBIfam" id="TIGR00229">
    <property type="entry name" value="sensory_box"/>
    <property type="match status" value="4"/>
</dbReference>
<dbReference type="InterPro" id="IPR001610">
    <property type="entry name" value="PAC"/>
</dbReference>
<dbReference type="PROSITE" id="PS50113">
    <property type="entry name" value="PAC"/>
    <property type="match status" value="4"/>
</dbReference>
<dbReference type="PROSITE" id="PS50109">
    <property type="entry name" value="HIS_KIN"/>
    <property type="match status" value="1"/>
</dbReference>
<dbReference type="InterPro" id="IPR005467">
    <property type="entry name" value="His_kinase_dom"/>
</dbReference>
<dbReference type="InterPro" id="IPR035965">
    <property type="entry name" value="PAS-like_dom_sf"/>
</dbReference>
<dbReference type="Pfam" id="PF13185">
    <property type="entry name" value="GAF_2"/>
    <property type="match status" value="1"/>
</dbReference>
<dbReference type="InterPro" id="IPR004358">
    <property type="entry name" value="Sig_transdc_His_kin-like_C"/>
</dbReference>
<proteinExistence type="predicted"/>
<comment type="caution">
    <text evidence="9">The sequence shown here is derived from an EMBL/GenBank/DDBJ whole genome shotgun (WGS) entry which is preliminary data.</text>
</comment>
<dbReference type="SMART" id="SM00091">
    <property type="entry name" value="PAS"/>
    <property type="match status" value="5"/>
</dbReference>
<dbReference type="InterPro" id="IPR029016">
    <property type="entry name" value="GAF-like_dom_sf"/>
</dbReference>